<feature type="compositionally biased region" description="Polar residues" evidence="4">
    <location>
        <begin position="643"/>
        <end position="659"/>
    </location>
</feature>
<dbReference type="PANTHER" id="PTHR14296:SF3">
    <property type="entry name" value="DIKAR, ISOFORM F"/>
    <property type="match status" value="1"/>
</dbReference>
<feature type="domain" description="Zinc finger PHD-type" evidence="5">
    <location>
        <begin position="429"/>
        <end position="481"/>
    </location>
</feature>
<sequence length="858" mass="96330">MVTRKRGRSEAVAMTEQQPVEEMGPLQRIRNTWEFACLMQYIAIFGGIMKIDNEFEIEDLEDECLKPEPSHRLLEIGLCLLKWISSHRGLTTDNFDEYTRRQYNAKAPHIPNPFGEGETPLRFLDFDVFLKLRVLHQLSVWTFWNQDRIRDKMPEKKESEQLQWRIEEFGWDKDGRSYYVLDDNRLYRRTDPPIPPAPQRPKKKPKSRSSRTSRTSRRISTAVEEEGPGDENTGLDDGPTSEYKWECVAVTLPEYQQFIDTIRKSKDADEKQLRERLEEHVLPILEKAEEAQQRKRQKREKELHNMQLLAGAKRSSRLQAKEEKERSDREAAEAARKHEIALAEARRDQVRKQQLEEERQSRMMTREQRTKDREQKRILHQEEMDKIKEEEERMERGEGRISARNLKAEREKAQKNLATLTQDDEWVFDCSGCGVYGENLDDGSHSVACEKCNVWQHSGCLGISKDDAEKDDFHFVCHDCKRKEEEANKPKIPPLKFRLSASASPSSIPPTGTKRAAEDDIAPPSPVKQTHAALASIQSRPPAAQAPAQPPLPSLTARGQFYVPPSPERRQFPAHQLSSLASSSPSRPYSPPKGMEVPPRSFFNNRPVGPVQNGISLPPMQPGPQLPAVGSFHSARPSSSHSGNGAIQNRPSMSPTQGNHDVGPLAGFPHPQPSANGSGSWSPFQNQSYTTPRPQSGHGATLPMSSHYPSYSATATPNGNPNPNHSSPPHSSHGMGLSGISPTKQSPRPLTSGSMAGAPVLPPLHRLDPSPKLMGRSSPDAPIPPPVKCMTPEQEERRQRENASIRYQGHHYPSNGQAHIMSSPSINRIPPLGPAATSQLPDPVPSPQHGHGGQNTQQ</sequence>
<dbReference type="InterPro" id="IPR019786">
    <property type="entry name" value="Zinc_finger_PHD-type_CS"/>
</dbReference>
<feature type="compositionally biased region" description="Low complexity" evidence="4">
    <location>
        <begin position="717"/>
        <end position="734"/>
    </location>
</feature>
<dbReference type="GO" id="GO:0031213">
    <property type="term" value="C:RSF complex"/>
    <property type="evidence" value="ECO:0007669"/>
    <property type="project" value="InterPro"/>
</dbReference>
<proteinExistence type="predicted"/>
<feature type="compositionally biased region" description="Polar residues" evidence="4">
    <location>
        <begin position="703"/>
        <end position="716"/>
    </location>
</feature>
<gene>
    <name evidence="6" type="ORF">PENSTE_c007G10362</name>
</gene>
<feature type="compositionally biased region" description="Low complexity" evidence="4">
    <location>
        <begin position="500"/>
        <end position="510"/>
    </location>
</feature>
<dbReference type="Proteomes" id="UP000191285">
    <property type="component" value="Unassembled WGS sequence"/>
</dbReference>
<dbReference type="InterPro" id="IPR019787">
    <property type="entry name" value="Znf_PHD-finger"/>
</dbReference>
<dbReference type="SUPFAM" id="SSF57903">
    <property type="entry name" value="FYVE/PHD zinc finger"/>
    <property type="match status" value="1"/>
</dbReference>
<evidence type="ECO:0000313" key="6">
    <source>
        <dbReference type="EMBL" id="OQE24578.1"/>
    </source>
</evidence>
<feature type="compositionally biased region" description="Low complexity" evidence="4">
    <location>
        <begin position="535"/>
        <end position="547"/>
    </location>
</feature>
<comment type="caution">
    <text evidence="6">The sequence shown here is derived from an EMBL/GenBank/DDBJ whole genome shotgun (WGS) entry which is preliminary data.</text>
</comment>
<dbReference type="SMART" id="SM00249">
    <property type="entry name" value="PHD"/>
    <property type="match status" value="1"/>
</dbReference>
<dbReference type="GO" id="GO:0006355">
    <property type="term" value="P:regulation of DNA-templated transcription"/>
    <property type="evidence" value="ECO:0007669"/>
    <property type="project" value="InterPro"/>
</dbReference>
<dbReference type="PANTHER" id="PTHR14296">
    <property type="entry name" value="REMODELING AND SPACING FACTOR 1"/>
    <property type="match status" value="1"/>
</dbReference>
<dbReference type="InterPro" id="IPR001965">
    <property type="entry name" value="Znf_PHD"/>
</dbReference>
<dbReference type="PROSITE" id="PS01359">
    <property type="entry name" value="ZF_PHD_1"/>
    <property type="match status" value="1"/>
</dbReference>
<feature type="region of interest" description="Disordered" evidence="4">
    <location>
        <begin position="487"/>
        <end position="858"/>
    </location>
</feature>
<dbReference type="InterPro" id="IPR013083">
    <property type="entry name" value="Znf_RING/FYVE/PHD"/>
</dbReference>
<feature type="compositionally biased region" description="Basic residues" evidence="4">
    <location>
        <begin position="200"/>
        <end position="217"/>
    </location>
</feature>
<feature type="compositionally biased region" description="Low complexity" evidence="4">
    <location>
        <begin position="631"/>
        <end position="642"/>
    </location>
</feature>
<reference evidence="7" key="1">
    <citation type="journal article" date="2017" name="Nat. Microbiol.">
        <title>Global analysis of biosynthetic gene clusters reveals vast potential of secondary metabolite production in Penicillium species.</title>
        <authorList>
            <person name="Nielsen J.C."/>
            <person name="Grijseels S."/>
            <person name="Prigent S."/>
            <person name="Ji B."/>
            <person name="Dainat J."/>
            <person name="Nielsen K.F."/>
            <person name="Frisvad J.C."/>
            <person name="Workman M."/>
            <person name="Nielsen J."/>
        </authorList>
    </citation>
    <scope>NUCLEOTIDE SEQUENCE [LARGE SCALE GENOMIC DNA]</scope>
    <source>
        <strain evidence="7">IBT 24891</strain>
    </source>
</reference>
<evidence type="ECO:0000256" key="3">
    <source>
        <dbReference type="ARBA" id="ARBA00022833"/>
    </source>
</evidence>
<evidence type="ECO:0000313" key="7">
    <source>
        <dbReference type="Proteomes" id="UP000191285"/>
    </source>
</evidence>
<keyword evidence="3" id="KW-0862">Zinc</keyword>
<evidence type="ECO:0000256" key="4">
    <source>
        <dbReference type="SAM" id="MobiDB-lite"/>
    </source>
</evidence>
<feature type="region of interest" description="Disordered" evidence="4">
    <location>
        <begin position="187"/>
        <end position="240"/>
    </location>
</feature>
<feature type="compositionally biased region" description="Polar residues" evidence="4">
    <location>
        <begin position="814"/>
        <end position="826"/>
    </location>
</feature>
<name>A0A1V6TDX5_9EURO</name>
<dbReference type="Gene3D" id="3.30.40.10">
    <property type="entry name" value="Zinc/RING finger domain, C3HC4 (zinc finger)"/>
    <property type="match status" value="1"/>
</dbReference>
<keyword evidence="1" id="KW-0479">Metal-binding</keyword>
<dbReference type="STRING" id="303698.A0A1V6TDX5"/>
<evidence type="ECO:0000256" key="1">
    <source>
        <dbReference type="ARBA" id="ARBA00022723"/>
    </source>
</evidence>
<dbReference type="Pfam" id="PF00628">
    <property type="entry name" value="PHD"/>
    <property type="match status" value="1"/>
</dbReference>
<feature type="region of interest" description="Disordered" evidence="4">
    <location>
        <begin position="347"/>
        <end position="374"/>
    </location>
</feature>
<feature type="region of interest" description="Disordered" evidence="4">
    <location>
        <begin position="311"/>
        <end position="334"/>
    </location>
</feature>
<dbReference type="AlphaFoldDB" id="A0A1V6TDX5"/>
<feature type="compositionally biased region" description="Basic and acidic residues" evidence="4">
    <location>
        <begin position="794"/>
        <end position="803"/>
    </location>
</feature>
<dbReference type="OrthoDB" id="303107at2759"/>
<feature type="compositionally biased region" description="Polar residues" evidence="4">
    <location>
        <begin position="673"/>
        <end position="694"/>
    </location>
</feature>
<evidence type="ECO:0000259" key="5">
    <source>
        <dbReference type="SMART" id="SM00249"/>
    </source>
</evidence>
<protein>
    <recommendedName>
        <fullName evidence="5">Zinc finger PHD-type domain-containing protein</fullName>
    </recommendedName>
</protein>
<keyword evidence="7" id="KW-1185">Reference proteome</keyword>
<dbReference type="InterPro" id="IPR028938">
    <property type="entry name" value="Rsf1-like"/>
</dbReference>
<accession>A0A1V6TDX5</accession>
<keyword evidence="2" id="KW-0863">Zinc-finger</keyword>
<feature type="compositionally biased region" description="Basic and acidic residues" evidence="4">
    <location>
        <begin position="319"/>
        <end position="334"/>
    </location>
</feature>
<dbReference type="InterPro" id="IPR011011">
    <property type="entry name" value="Znf_FYVE_PHD"/>
</dbReference>
<feature type="compositionally biased region" description="Polar residues" evidence="4">
    <location>
        <begin position="740"/>
        <end position="754"/>
    </location>
</feature>
<evidence type="ECO:0000256" key="2">
    <source>
        <dbReference type="ARBA" id="ARBA00022771"/>
    </source>
</evidence>
<organism evidence="6 7">
    <name type="scientific">Penicillium steckii</name>
    <dbReference type="NCBI Taxonomy" id="303698"/>
    <lineage>
        <taxon>Eukaryota</taxon>
        <taxon>Fungi</taxon>
        <taxon>Dikarya</taxon>
        <taxon>Ascomycota</taxon>
        <taxon>Pezizomycotina</taxon>
        <taxon>Eurotiomycetes</taxon>
        <taxon>Eurotiomycetidae</taxon>
        <taxon>Eurotiales</taxon>
        <taxon>Aspergillaceae</taxon>
        <taxon>Penicillium</taxon>
    </lineage>
</organism>
<dbReference type="GO" id="GO:0008270">
    <property type="term" value="F:zinc ion binding"/>
    <property type="evidence" value="ECO:0007669"/>
    <property type="project" value="UniProtKB-KW"/>
</dbReference>
<dbReference type="EMBL" id="MLKD01000007">
    <property type="protein sequence ID" value="OQE24578.1"/>
    <property type="molecule type" value="Genomic_DNA"/>
</dbReference>
<feature type="compositionally biased region" description="Low complexity" evidence="4">
    <location>
        <begin position="578"/>
        <end position="587"/>
    </location>
</feature>